<dbReference type="InterPro" id="IPR000719">
    <property type="entry name" value="Prot_kinase_dom"/>
</dbReference>
<name>A0ABP1FII3_9CHLO</name>
<keyword evidence="4" id="KW-0418">Kinase</keyword>
<evidence type="ECO:0000313" key="9">
    <source>
        <dbReference type="Proteomes" id="UP001497392"/>
    </source>
</evidence>
<dbReference type="Gene3D" id="1.10.510.10">
    <property type="entry name" value="Transferase(Phosphotransferase) domain 1"/>
    <property type="match status" value="1"/>
</dbReference>
<evidence type="ECO:0000256" key="5">
    <source>
        <dbReference type="ARBA" id="ARBA00022840"/>
    </source>
</evidence>
<evidence type="ECO:0000256" key="4">
    <source>
        <dbReference type="ARBA" id="ARBA00022777"/>
    </source>
</evidence>
<feature type="region of interest" description="Disordered" evidence="6">
    <location>
        <begin position="281"/>
        <end position="325"/>
    </location>
</feature>
<dbReference type="PROSITE" id="PS50011">
    <property type="entry name" value="PROTEIN_KINASE_DOM"/>
    <property type="match status" value="1"/>
</dbReference>
<dbReference type="InterPro" id="IPR030616">
    <property type="entry name" value="Aur-like"/>
</dbReference>
<evidence type="ECO:0000259" key="7">
    <source>
        <dbReference type="PROSITE" id="PS50011"/>
    </source>
</evidence>
<evidence type="ECO:0000256" key="6">
    <source>
        <dbReference type="SAM" id="MobiDB-lite"/>
    </source>
</evidence>
<keyword evidence="5" id="KW-0067">ATP-binding</keyword>
<comment type="caution">
    <text evidence="8">The sequence shown here is derived from an EMBL/GenBank/DDBJ whole genome shotgun (WGS) entry which is preliminary data.</text>
</comment>
<dbReference type="Pfam" id="PF00069">
    <property type="entry name" value="Pkinase"/>
    <property type="match status" value="1"/>
</dbReference>
<evidence type="ECO:0000256" key="1">
    <source>
        <dbReference type="ARBA" id="ARBA00022527"/>
    </source>
</evidence>
<gene>
    <name evidence="8" type="primary">g384</name>
    <name evidence="8" type="ORF">VP750_LOCUS335</name>
</gene>
<evidence type="ECO:0000256" key="2">
    <source>
        <dbReference type="ARBA" id="ARBA00022679"/>
    </source>
</evidence>
<sequence length="325" mass="36028">MKLARHKRSKELVTIKCIKQNTDVLLDKNVEREILNHRRLNHSNILGFREVFATDSHLCIVVEHASAGSLAGRCEGRRMAEAQARQLFAQLLDGLAYCHAQGVYHRDLRVEHILLSGSVYEPVVKISGFGYSKSAVMDSMAKTMVGAKGYMAPEVVMSSGSYDASKTDVWAAGVILYQMLTGRLPFCHDSNASGVLDRNMMQRIMHGQFLLPGDLELSMEAQDVLCRVFRPDPKKRIALAELRKHPWLTKGTSAKLAQGMPAEGRSMQTEEGITDVLQRARQRRLQRRTATHSDAVAGATSSSSLKHIGPASLGTQSMRPGMREE</sequence>
<dbReference type="Proteomes" id="UP001497392">
    <property type="component" value="Unassembled WGS sequence"/>
</dbReference>
<keyword evidence="1" id="KW-0723">Serine/threonine-protein kinase</keyword>
<proteinExistence type="predicted"/>
<evidence type="ECO:0000256" key="3">
    <source>
        <dbReference type="ARBA" id="ARBA00022741"/>
    </source>
</evidence>
<organism evidence="8 9">
    <name type="scientific">Coccomyxa viridis</name>
    <dbReference type="NCBI Taxonomy" id="1274662"/>
    <lineage>
        <taxon>Eukaryota</taxon>
        <taxon>Viridiplantae</taxon>
        <taxon>Chlorophyta</taxon>
        <taxon>core chlorophytes</taxon>
        <taxon>Trebouxiophyceae</taxon>
        <taxon>Trebouxiophyceae incertae sedis</taxon>
        <taxon>Coccomyxaceae</taxon>
        <taxon>Coccomyxa</taxon>
    </lineage>
</organism>
<keyword evidence="2" id="KW-0808">Transferase</keyword>
<dbReference type="PANTHER" id="PTHR24350">
    <property type="entry name" value="SERINE/THREONINE-PROTEIN KINASE IAL-RELATED"/>
    <property type="match status" value="1"/>
</dbReference>
<keyword evidence="3" id="KW-0547">Nucleotide-binding</keyword>
<evidence type="ECO:0000313" key="8">
    <source>
        <dbReference type="EMBL" id="CAL5218676.1"/>
    </source>
</evidence>
<protein>
    <submittedName>
        <fullName evidence="8">G384 protein</fullName>
    </submittedName>
</protein>
<accession>A0ABP1FII3</accession>
<feature type="domain" description="Protein kinase" evidence="7">
    <location>
        <begin position="1"/>
        <end position="248"/>
    </location>
</feature>
<reference evidence="8 9" key="1">
    <citation type="submission" date="2024-06" db="EMBL/GenBank/DDBJ databases">
        <authorList>
            <person name="Kraege A."/>
            <person name="Thomma B."/>
        </authorList>
    </citation>
    <scope>NUCLEOTIDE SEQUENCE [LARGE SCALE GENOMIC DNA]</scope>
</reference>
<dbReference type="EMBL" id="CAXHTA020000001">
    <property type="protein sequence ID" value="CAL5218676.1"/>
    <property type="molecule type" value="Genomic_DNA"/>
</dbReference>
<feature type="compositionally biased region" description="Basic residues" evidence="6">
    <location>
        <begin position="281"/>
        <end position="290"/>
    </location>
</feature>
<dbReference type="SUPFAM" id="SSF56112">
    <property type="entry name" value="Protein kinase-like (PK-like)"/>
    <property type="match status" value="1"/>
</dbReference>
<dbReference type="InterPro" id="IPR011009">
    <property type="entry name" value="Kinase-like_dom_sf"/>
</dbReference>
<keyword evidence="9" id="KW-1185">Reference proteome</keyword>